<protein>
    <submittedName>
        <fullName evidence="1">Immunity 49 family protein</fullName>
    </submittedName>
</protein>
<name>A0ABX7NU92_9BACT</name>
<dbReference type="Pfam" id="PF15575">
    <property type="entry name" value="Imm49"/>
    <property type="match status" value="1"/>
</dbReference>
<evidence type="ECO:0000313" key="2">
    <source>
        <dbReference type="Proteomes" id="UP000662747"/>
    </source>
</evidence>
<dbReference type="RefSeq" id="WP_206723855.1">
    <property type="nucleotide sequence ID" value="NZ_CP071090.1"/>
</dbReference>
<sequence length="252" mass="28446">MSVPNMRAIELSASSKAGELARELEVGHRPPEEVERILFHLSRYARAAGIAHLLAYADGATFRQHLLRSGEARRQLLQLARQQGRPVNRFTATGNYGPLCDALAAGADETARDIARLSFTEHVRRDEYEDDFHYARFLGWLVAGDEAQRAEAEGFLDAFERVLQGESSPRLDLCRALMAHEQEGLDSALKALLEERERHFHAKAKSWSVKDEHYETERFVFVEGLALLRLAERRGLSVQAEYLFMPGLARAS</sequence>
<organism evidence="1 2">
    <name type="scientific">Pyxidicoccus parkwayensis</name>
    <dbReference type="NCBI Taxonomy" id="2813578"/>
    <lineage>
        <taxon>Bacteria</taxon>
        <taxon>Pseudomonadati</taxon>
        <taxon>Myxococcota</taxon>
        <taxon>Myxococcia</taxon>
        <taxon>Myxococcales</taxon>
        <taxon>Cystobacterineae</taxon>
        <taxon>Myxococcaceae</taxon>
        <taxon>Pyxidicoccus</taxon>
    </lineage>
</organism>
<dbReference type="Proteomes" id="UP000662747">
    <property type="component" value="Chromosome"/>
</dbReference>
<dbReference type="InterPro" id="IPR029074">
    <property type="entry name" value="Imm49"/>
</dbReference>
<reference evidence="1 2" key="1">
    <citation type="submission" date="2021-02" db="EMBL/GenBank/DDBJ databases">
        <title>De Novo genome assembly of isolated myxobacteria.</title>
        <authorList>
            <person name="Stevens D.C."/>
        </authorList>
    </citation>
    <scope>NUCLEOTIDE SEQUENCE [LARGE SCALE GENOMIC DNA]</scope>
    <source>
        <strain evidence="2">SCPEA02</strain>
    </source>
</reference>
<dbReference type="EMBL" id="CP071090">
    <property type="protein sequence ID" value="QSQ22278.1"/>
    <property type="molecule type" value="Genomic_DNA"/>
</dbReference>
<proteinExistence type="predicted"/>
<evidence type="ECO:0000313" key="1">
    <source>
        <dbReference type="EMBL" id="QSQ22278.1"/>
    </source>
</evidence>
<accession>A0ABX7NU92</accession>
<keyword evidence="2" id="KW-1185">Reference proteome</keyword>
<gene>
    <name evidence="1" type="ORF">JY651_45345</name>
</gene>